<dbReference type="AlphaFoldDB" id="W5TPY5"/>
<organism evidence="3 4">
    <name type="scientific">Nocardia nova SH22a</name>
    <dbReference type="NCBI Taxonomy" id="1415166"/>
    <lineage>
        <taxon>Bacteria</taxon>
        <taxon>Bacillati</taxon>
        <taxon>Actinomycetota</taxon>
        <taxon>Actinomycetes</taxon>
        <taxon>Mycobacteriales</taxon>
        <taxon>Nocardiaceae</taxon>
        <taxon>Nocardia</taxon>
    </lineage>
</organism>
<keyword evidence="4" id="KW-1185">Reference proteome</keyword>
<feature type="compositionally biased region" description="Basic and acidic residues" evidence="1">
    <location>
        <begin position="357"/>
        <end position="367"/>
    </location>
</feature>
<dbReference type="Proteomes" id="UP000019150">
    <property type="component" value="Chromosome"/>
</dbReference>
<feature type="region of interest" description="Disordered" evidence="1">
    <location>
        <begin position="281"/>
        <end position="406"/>
    </location>
</feature>
<dbReference type="eggNOG" id="ENOG5031DS5">
    <property type="taxonomic scope" value="Bacteria"/>
</dbReference>
<protein>
    <recommendedName>
        <fullName evidence="2">DUF7159 domain-containing protein</fullName>
    </recommendedName>
</protein>
<name>W5TPY5_9NOCA</name>
<dbReference type="EMBL" id="CP006850">
    <property type="protein sequence ID" value="AHH20998.1"/>
    <property type="molecule type" value="Genomic_DNA"/>
</dbReference>
<dbReference type="STRING" id="1415166.NONO_c62270"/>
<evidence type="ECO:0000313" key="3">
    <source>
        <dbReference type="EMBL" id="AHH20998.1"/>
    </source>
</evidence>
<dbReference type="InterPro" id="IPR055583">
    <property type="entry name" value="DUF7159"/>
</dbReference>
<evidence type="ECO:0000313" key="4">
    <source>
        <dbReference type="Proteomes" id="UP000019150"/>
    </source>
</evidence>
<sequence length="433" mass="44387">MVTLGASIARDRVDAVALLGGNGKLIDRVLAHRVAELDVAARGPGAGAGVPALIESMLDALCADIGEEYEVAGAAVSYRDAAGRRAVVSGLASGPWYEASLVSAKSAHLALARAMTWAAEFEDLLVCELTPGYQGFSLISPHRDRVVAGAATTAGFVSEDSIQPGIAAAWDQFDAAGVRPSAVVVVGAVADRPGMSAVLSAGFEAPVIPCAVGVAGSAVGAALVVQPESFAVLPPESVRISRNSVAVVAAASVLAGGLTLGGIHEFSDHPRSDATTRLADARTTAEGNRGPKHARPEPGLPAADSIPELPGPQQPGIRSSGPRHAAPDPSANADTAGVNWGVGESTMLGLRGSDPGGEPKRLVKEAPDSDAPQQQQKSIVPAPTEPVGAPDGALLFPGESAPPQVGTEEFNQWWDNHWRLTLRWVMTMVPARD</sequence>
<accession>W5TPY5</accession>
<dbReference type="KEGG" id="nno:NONO_c62270"/>
<dbReference type="PATRIC" id="fig|1415166.3.peg.6400"/>
<dbReference type="HOGENOM" id="CLU_632874_0_0_11"/>
<feature type="domain" description="DUF7159" evidence="2">
    <location>
        <begin position="4"/>
        <end position="223"/>
    </location>
</feature>
<gene>
    <name evidence="3" type="ORF">NONO_c62270</name>
</gene>
<proteinExistence type="predicted"/>
<reference evidence="3 4" key="1">
    <citation type="journal article" date="2014" name="Appl. Environ. Microbiol.">
        <title>Insights into the Microbial Degradation of Rubber and Gutta-Percha by Analysis of the Complete Genome of Nocardia nova SH22a.</title>
        <authorList>
            <person name="Luo Q."/>
            <person name="Hiessl S."/>
            <person name="Poehlein A."/>
            <person name="Daniel R."/>
            <person name="Steinbuchel A."/>
        </authorList>
    </citation>
    <scope>NUCLEOTIDE SEQUENCE [LARGE SCALE GENOMIC DNA]</scope>
    <source>
        <strain evidence="3">SH22a</strain>
    </source>
</reference>
<evidence type="ECO:0000259" key="2">
    <source>
        <dbReference type="Pfam" id="PF23717"/>
    </source>
</evidence>
<dbReference type="Pfam" id="PF23717">
    <property type="entry name" value="DUF7159"/>
    <property type="match status" value="1"/>
</dbReference>
<evidence type="ECO:0000256" key="1">
    <source>
        <dbReference type="SAM" id="MobiDB-lite"/>
    </source>
</evidence>